<feature type="domain" description="Multidrug resistance protein MdtA-like barrel-sandwich hybrid" evidence="3">
    <location>
        <begin position="90"/>
        <end position="256"/>
    </location>
</feature>
<evidence type="ECO:0000256" key="2">
    <source>
        <dbReference type="SAM" id="Coils"/>
    </source>
</evidence>
<comment type="similarity">
    <text evidence="1">Belongs to the membrane fusion protein (MFP) (TC 8.A.1) family.</text>
</comment>
<dbReference type="InterPro" id="IPR058625">
    <property type="entry name" value="MdtA-like_BSH"/>
</dbReference>
<dbReference type="Gene3D" id="2.40.30.170">
    <property type="match status" value="1"/>
</dbReference>
<dbReference type="InterPro" id="IPR058792">
    <property type="entry name" value="Beta-barrel_RND_2"/>
</dbReference>
<evidence type="ECO:0000259" key="3">
    <source>
        <dbReference type="Pfam" id="PF25917"/>
    </source>
</evidence>
<proteinExistence type="inferred from homology"/>
<evidence type="ECO:0000313" key="6">
    <source>
        <dbReference type="Proteomes" id="UP000004200"/>
    </source>
</evidence>
<dbReference type="Pfam" id="PF25954">
    <property type="entry name" value="Beta-barrel_RND_2"/>
    <property type="match status" value="1"/>
</dbReference>
<keyword evidence="2" id="KW-0175">Coiled coil</keyword>
<dbReference type="Gene3D" id="1.10.287.470">
    <property type="entry name" value="Helix hairpin bin"/>
    <property type="match status" value="1"/>
</dbReference>
<dbReference type="SUPFAM" id="SSF111369">
    <property type="entry name" value="HlyD-like secretion proteins"/>
    <property type="match status" value="2"/>
</dbReference>
<evidence type="ECO:0000256" key="1">
    <source>
        <dbReference type="ARBA" id="ARBA00009477"/>
    </source>
</evidence>
<dbReference type="Gene3D" id="2.40.50.100">
    <property type="match status" value="1"/>
</dbReference>
<dbReference type="InterPro" id="IPR006143">
    <property type="entry name" value="RND_pump_MFP"/>
</dbReference>
<organism evidence="5 6">
    <name type="scientific">Thiorhodococcus drewsii AZ1</name>
    <dbReference type="NCBI Taxonomy" id="765913"/>
    <lineage>
        <taxon>Bacteria</taxon>
        <taxon>Pseudomonadati</taxon>
        <taxon>Pseudomonadota</taxon>
        <taxon>Gammaproteobacteria</taxon>
        <taxon>Chromatiales</taxon>
        <taxon>Chromatiaceae</taxon>
        <taxon>Thiorhodococcus</taxon>
    </lineage>
</organism>
<dbReference type="NCBIfam" id="TIGR01730">
    <property type="entry name" value="RND_mfp"/>
    <property type="match status" value="1"/>
</dbReference>
<dbReference type="GO" id="GO:1990281">
    <property type="term" value="C:efflux pump complex"/>
    <property type="evidence" value="ECO:0007669"/>
    <property type="project" value="TreeGrafter"/>
</dbReference>
<dbReference type="AlphaFoldDB" id="G2DWP3"/>
<dbReference type="Pfam" id="PF25917">
    <property type="entry name" value="BSH_RND"/>
    <property type="match status" value="1"/>
</dbReference>
<accession>G2DWP3</accession>
<dbReference type="Gene3D" id="2.40.420.20">
    <property type="match status" value="1"/>
</dbReference>
<dbReference type="STRING" id="765913.ThidrDRAFT_0432"/>
<gene>
    <name evidence="5" type="ORF">ThidrDRAFT_0432</name>
</gene>
<dbReference type="EMBL" id="AFWT01000002">
    <property type="protein sequence ID" value="EGV33743.1"/>
    <property type="molecule type" value="Genomic_DNA"/>
</dbReference>
<dbReference type="GO" id="GO:0015562">
    <property type="term" value="F:efflux transmembrane transporter activity"/>
    <property type="evidence" value="ECO:0007669"/>
    <property type="project" value="TreeGrafter"/>
</dbReference>
<feature type="coiled-coil region" evidence="2">
    <location>
        <begin position="205"/>
        <end position="232"/>
    </location>
</feature>
<sequence>MCDAGPDVLAIQVRPHPCPSGIRLKYKKYHLVCDPMGIQMSNAPAVRLFAFVLAFVPGLVLGQVGESFVVQQTQGAPTVSVGGTVVPYKEVTLSAQLPGRVTFIAGREGNSFEDGKLLVAIDDEELLANRRALLAQMASADAKLRNAGVQYTREIYSPQSRNAPGGMGLPNLFDQMFTRPVESFVGERDHSTERSADLFASGIQIQEARSAMMRLQAELQALDSKIRDARSISPFAGVIVKKFVEVGDTVQPGQPLINFADIEFLQVEVDVPARLRSGLHEGQMIPAEIDPGDRRVPVRVAQIYPMADPQRHTVKVKFDLPQGVSEPGMYAKVLVSDINAPVKSNPVIPKNAVRYNGSLPGVYVLDDSGRPQLRLIRVGEALNDGLITVLSGLRAGERVLLNPGPGVTAGWSKGGAADR</sequence>
<evidence type="ECO:0000313" key="5">
    <source>
        <dbReference type="EMBL" id="EGV33743.1"/>
    </source>
</evidence>
<dbReference type="Proteomes" id="UP000004200">
    <property type="component" value="Unassembled WGS sequence"/>
</dbReference>
<comment type="caution">
    <text evidence="5">The sequence shown here is derived from an EMBL/GenBank/DDBJ whole genome shotgun (WGS) entry which is preliminary data.</text>
</comment>
<keyword evidence="6" id="KW-1185">Reference proteome</keyword>
<dbReference type="PANTHER" id="PTHR30469">
    <property type="entry name" value="MULTIDRUG RESISTANCE PROTEIN MDTA"/>
    <property type="match status" value="1"/>
</dbReference>
<dbReference type="PATRIC" id="fig|765913.3.peg.438"/>
<feature type="domain" description="CusB-like beta-barrel" evidence="4">
    <location>
        <begin position="267"/>
        <end position="335"/>
    </location>
</feature>
<name>G2DWP3_9GAMM</name>
<dbReference type="eggNOG" id="COG0845">
    <property type="taxonomic scope" value="Bacteria"/>
</dbReference>
<evidence type="ECO:0000259" key="4">
    <source>
        <dbReference type="Pfam" id="PF25954"/>
    </source>
</evidence>
<reference evidence="5 6" key="1">
    <citation type="submission" date="2011-06" db="EMBL/GenBank/DDBJ databases">
        <title>The draft genome of Thiorhodococcus drewsii AZ1.</title>
        <authorList>
            <consortium name="US DOE Joint Genome Institute (JGI-PGF)"/>
            <person name="Lucas S."/>
            <person name="Han J."/>
            <person name="Lapidus A."/>
            <person name="Cheng J.-F."/>
            <person name="Goodwin L."/>
            <person name="Pitluck S."/>
            <person name="Peters L."/>
            <person name="Land M.L."/>
            <person name="Hauser L."/>
            <person name="Vogl K."/>
            <person name="Liu Z."/>
            <person name="Imhoff J."/>
            <person name="Thiel V."/>
            <person name="Frigaard N.-U."/>
            <person name="Bryant D.A."/>
            <person name="Woyke T.J."/>
        </authorList>
    </citation>
    <scope>NUCLEOTIDE SEQUENCE [LARGE SCALE GENOMIC DNA]</scope>
    <source>
        <strain evidence="5 6">AZ1</strain>
    </source>
</reference>
<protein>
    <submittedName>
        <fullName evidence="5">Efflux transporter, RND family, MFP subunit</fullName>
    </submittedName>
</protein>